<reference evidence="1 2" key="2">
    <citation type="journal article" date="2019" name="G3 (Bethesda)">
        <title>Hybrid Assembly of the Genome of the Entomopathogenic Nematode Steinernema carpocapsae Identifies the X-Chromosome.</title>
        <authorList>
            <person name="Serra L."/>
            <person name="Macchietto M."/>
            <person name="Macias-Munoz A."/>
            <person name="McGill C.J."/>
            <person name="Rodriguez I.M."/>
            <person name="Rodriguez B."/>
            <person name="Murad R."/>
            <person name="Mortazavi A."/>
        </authorList>
    </citation>
    <scope>NUCLEOTIDE SEQUENCE [LARGE SCALE GENOMIC DNA]</scope>
    <source>
        <strain evidence="1 2">ALL</strain>
    </source>
</reference>
<keyword evidence="2" id="KW-1185">Reference proteome</keyword>
<proteinExistence type="predicted"/>
<dbReference type="AlphaFoldDB" id="A0A4U5N207"/>
<evidence type="ECO:0000313" key="2">
    <source>
        <dbReference type="Proteomes" id="UP000298663"/>
    </source>
</evidence>
<reference evidence="1 2" key="1">
    <citation type="journal article" date="2015" name="Genome Biol.">
        <title>Comparative genomics of Steinernema reveals deeply conserved gene regulatory networks.</title>
        <authorList>
            <person name="Dillman A.R."/>
            <person name="Macchietto M."/>
            <person name="Porter C.F."/>
            <person name="Rogers A."/>
            <person name="Williams B."/>
            <person name="Antoshechkin I."/>
            <person name="Lee M.M."/>
            <person name="Goodwin Z."/>
            <person name="Lu X."/>
            <person name="Lewis E.E."/>
            <person name="Goodrich-Blair H."/>
            <person name="Stock S.P."/>
            <person name="Adams B.J."/>
            <person name="Sternberg P.W."/>
            <person name="Mortazavi A."/>
        </authorList>
    </citation>
    <scope>NUCLEOTIDE SEQUENCE [LARGE SCALE GENOMIC DNA]</scope>
    <source>
        <strain evidence="1 2">ALL</strain>
    </source>
</reference>
<protein>
    <submittedName>
        <fullName evidence="1">Uncharacterized protein</fullName>
    </submittedName>
</protein>
<evidence type="ECO:0000313" key="1">
    <source>
        <dbReference type="EMBL" id="TKR76112.1"/>
    </source>
</evidence>
<gene>
    <name evidence="1" type="ORF">L596_017305</name>
</gene>
<sequence>MSAATRPAEIPSEEWAAVSDLLLCEVFIGLHYPRKASQFAGVFHQKLKELDKMEQRLKREGQRFSASAEEIVAHMRMPRFAKEALKKRQDREAKARSSLQSRAKKGALKASMGYGECAALYIVIPKVFAAIYDHLEVLHDLGKVRYWAEHFFRLSNLIKTVLIWINGVRTEAIYKASIKDFNRRIRSLMVIAPDEELGRTTKTGYAYFISFSVFMQPIMEAYVDILLQTVKASRRERSKNVEAGRNFDDVDNMLLFPNSLKPEKKATNVTTQFQRTWDVLRLPRCGTTSQFLSEDQDKILGRLHTVRHLITSADVSGLIDLKNDGEAHVQSSSRTGNRNAQLNSSTPTLRKFYLAESKETFESIEKKIKVGLLCLEKILEEGTNRFLRARN</sequence>
<dbReference type="EMBL" id="AZBU02000005">
    <property type="protein sequence ID" value="TKR76112.1"/>
    <property type="molecule type" value="Genomic_DNA"/>
</dbReference>
<comment type="caution">
    <text evidence="1">The sequence shown here is derived from an EMBL/GenBank/DDBJ whole genome shotgun (WGS) entry which is preliminary data.</text>
</comment>
<accession>A0A4U5N207</accession>
<name>A0A4U5N207_STECR</name>
<dbReference type="Proteomes" id="UP000298663">
    <property type="component" value="Unassembled WGS sequence"/>
</dbReference>
<organism evidence="1 2">
    <name type="scientific">Steinernema carpocapsae</name>
    <name type="common">Entomopathogenic nematode</name>
    <dbReference type="NCBI Taxonomy" id="34508"/>
    <lineage>
        <taxon>Eukaryota</taxon>
        <taxon>Metazoa</taxon>
        <taxon>Ecdysozoa</taxon>
        <taxon>Nematoda</taxon>
        <taxon>Chromadorea</taxon>
        <taxon>Rhabditida</taxon>
        <taxon>Tylenchina</taxon>
        <taxon>Panagrolaimomorpha</taxon>
        <taxon>Strongyloidoidea</taxon>
        <taxon>Steinernematidae</taxon>
        <taxon>Steinernema</taxon>
    </lineage>
</organism>